<comment type="similarity">
    <text evidence="2 9">Belongs to the CN hydrolase family. Apolipoprotein N-acyltransferase subfamily.</text>
</comment>
<organism evidence="11 12">
    <name type="scientific">Shewanella gaetbuli</name>
    <dbReference type="NCBI Taxonomy" id="220752"/>
    <lineage>
        <taxon>Bacteria</taxon>
        <taxon>Pseudomonadati</taxon>
        <taxon>Pseudomonadota</taxon>
        <taxon>Gammaproteobacteria</taxon>
        <taxon>Alteromonadales</taxon>
        <taxon>Shewanellaceae</taxon>
        <taxon>Shewanella</taxon>
    </lineage>
</organism>
<gene>
    <name evidence="9 11" type="primary">lnt</name>
    <name evidence="11" type="ORF">L2672_04785</name>
</gene>
<evidence type="ECO:0000256" key="2">
    <source>
        <dbReference type="ARBA" id="ARBA00010065"/>
    </source>
</evidence>
<keyword evidence="7 9" id="KW-0472">Membrane</keyword>
<feature type="transmembrane region" description="Helical" evidence="9">
    <location>
        <begin position="91"/>
        <end position="114"/>
    </location>
</feature>
<reference evidence="11" key="1">
    <citation type="submission" date="2022-01" db="EMBL/GenBank/DDBJ databases">
        <title>Whole genome-based taxonomy of the Shewanellaceae.</title>
        <authorList>
            <person name="Martin-Rodriguez A.J."/>
        </authorList>
    </citation>
    <scope>NUCLEOTIDE SEQUENCE</scope>
    <source>
        <strain evidence="11">DSM 16422</strain>
    </source>
</reference>
<dbReference type="RefSeq" id="WP_248994680.1">
    <property type="nucleotide sequence ID" value="NZ_JAKIKP010000002.1"/>
</dbReference>
<feature type="transmembrane region" description="Helical" evidence="9">
    <location>
        <begin position="501"/>
        <end position="520"/>
    </location>
</feature>
<dbReference type="Proteomes" id="UP001139333">
    <property type="component" value="Unassembled WGS sequence"/>
</dbReference>
<keyword evidence="4 9" id="KW-0808">Transferase</keyword>
<name>A0A9X2CG40_9GAMM</name>
<dbReference type="Pfam" id="PF00795">
    <property type="entry name" value="CN_hydrolase"/>
    <property type="match status" value="1"/>
</dbReference>
<dbReference type="NCBIfam" id="TIGR00546">
    <property type="entry name" value="lnt"/>
    <property type="match status" value="1"/>
</dbReference>
<dbReference type="InterPro" id="IPR003010">
    <property type="entry name" value="C-N_Hydrolase"/>
</dbReference>
<evidence type="ECO:0000256" key="3">
    <source>
        <dbReference type="ARBA" id="ARBA00022475"/>
    </source>
</evidence>
<dbReference type="Gene3D" id="3.60.110.10">
    <property type="entry name" value="Carbon-nitrogen hydrolase"/>
    <property type="match status" value="1"/>
</dbReference>
<feature type="transmembrane region" description="Helical" evidence="9">
    <location>
        <begin position="36"/>
        <end position="54"/>
    </location>
</feature>
<keyword evidence="5 9" id="KW-0812">Transmembrane</keyword>
<feature type="transmembrane region" description="Helical" evidence="9">
    <location>
        <begin position="202"/>
        <end position="222"/>
    </location>
</feature>
<dbReference type="HAMAP" id="MF_01148">
    <property type="entry name" value="Lnt"/>
    <property type="match status" value="1"/>
</dbReference>
<comment type="catalytic activity">
    <reaction evidence="9">
        <text>N-terminal S-1,2-diacyl-sn-glyceryl-L-cysteinyl-[lipoprotein] + a glycerophospholipid = N-acyl-S-1,2-diacyl-sn-glyceryl-L-cysteinyl-[lipoprotein] + a 2-acyl-sn-glycero-3-phospholipid + H(+)</text>
        <dbReference type="Rhea" id="RHEA:48228"/>
        <dbReference type="Rhea" id="RHEA-COMP:14681"/>
        <dbReference type="Rhea" id="RHEA-COMP:14684"/>
        <dbReference type="ChEBI" id="CHEBI:15378"/>
        <dbReference type="ChEBI" id="CHEBI:136912"/>
        <dbReference type="ChEBI" id="CHEBI:140656"/>
        <dbReference type="ChEBI" id="CHEBI:140657"/>
        <dbReference type="ChEBI" id="CHEBI:140660"/>
        <dbReference type="EC" id="2.3.1.269"/>
    </reaction>
</comment>
<feature type="transmembrane region" description="Helical" evidence="9">
    <location>
        <begin position="174"/>
        <end position="195"/>
    </location>
</feature>
<dbReference type="Pfam" id="PF20154">
    <property type="entry name" value="LNT_N"/>
    <property type="match status" value="1"/>
</dbReference>
<keyword evidence="12" id="KW-1185">Reference proteome</keyword>
<sequence>MLAKLHPHSQLNFFSLLSAFALGASTALSFAPYGIWPIMPIALAFALWQSQFLAPKYAFKYWLSFGFGTFAIGISWVHVSMDTFGGMPLPVSIGLMALLALYLAIYPALAGYLLNKLLPLTATNPIPAKIYLFKYLALFPSLWILTEWLRGWVMTGFPWLWAGYTQTNGPLSELASIVGAMGLSFVIAAVAGALMLASLKKVIPLIMTLSILTAFTFAAPYMNPISPTGKTIKVALVQGNIAQSMKWEPDALWPTMLKFMDLTRDHFDDQNSVDLVVWPEAAIPAPESMVEEFLYNANQVANLNNTAIITGIISRHQHDFYNSLIVLGNHHSKQQDSADYQIGGQNEFRKHHLLPIGEFVPFEQLLRPIAPFFNLPMSSFQRGDFVQPNLSALGYKISAAICYEIVFPEQVRANTHTDTDLLLTVSNDAWFGSSNGPLQHMEIAQMRAIEMGKPLLRATNNGVTAIVNPYGKIEQVLPQFETAVLVSEVQLYQGDTWFKRIGQTPLLLLAAFLLLLSITIHHRRQHAK</sequence>
<evidence type="ECO:0000313" key="11">
    <source>
        <dbReference type="EMBL" id="MCL1142008.1"/>
    </source>
</evidence>
<comment type="function">
    <text evidence="9">Catalyzes the phospholipid dependent N-acylation of the N-terminal cysteine of apolipoprotein, the last step in lipoprotein maturation.</text>
</comment>
<protein>
    <recommendedName>
        <fullName evidence="9">Apolipoprotein N-acyltransferase</fullName>
        <shortName evidence="9">ALP N-acyltransferase</shortName>
        <ecNumber evidence="9">2.3.1.269</ecNumber>
    </recommendedName>
</protein>
<dbReference type="InterPro" id="IPR004563">
    <property type="entry name" value="Apolipo_AcylTrfase"/>
</dbReference>
<evidence type="ECO:0000256" key="8">
    <source>
        <dbReference type="ARBA" id="ARBA00023315"/>
    </source>
</evidence>
<proteinExistence type="inferred from homology"/>
<comment type="caution">
    <text evidence="11">The sequence shown here is derived from an EMBL/GenBank/DDBJ whole genome shotgun (WGS) entry which is preliminary data.</text>
</comment>
<dbReference type="InterPro" id="IPR045378">
    <property type="entry name" value="LNT_N"/>
</dbReference>
<comment type="subcellular location">
    <subcellularLocation>
        <location evidence="1 9">Cell membrane</location>
        <topology evidence="1 9">Multi-pass membrane protein</topology>
    </subcellularLocation>
</comment>
<feature type="transmembrane region" description="Helical" evidence="9">
    <location>
        <begin position="61"/>
        <end position="79"/>
    </location>
</feature>
<evidence type="ECO:0000256" key="9">
    <source>
        <dbReference type="HAMAP-Rule" id="MF_01148"/>
    </source>
</evidence>
<dbReference type="AlphaFoldDB" id="A0A9X2CG40"/>
<keyword evidence="3 9" id="KW-1003">Cell membrane</keyword>
<dbReference type="EC" id="2.3.1.269" evidence="9"/>
<dbReference type="PANTHER" id="PTHR38686:SF1">
    <property type="entry name" value="APOLIPOPROTEIN N-ACYLTRANSFERASE"/>
    <property type="match status" value="1"/>
</dbReference>
<accession>A0A9X2CG40</accession>
<dbReference type="PROSITE" id="PS50263">
    <property type="entry name" value="CN_HYDROLASE"/>
    <property type="match status" value="1"/>
</dbReference>
<dbReference type="InterPro" id="IPR036526">
    <property type="entry name" value="C-N_Hydrolase_sf"/>
</dbReference>
<evidence type="ECO:0000259" key="10">
    <source>
        <dbReference type="PROSITE" id="PS50263"/>
    </source>
</evidence>
<dbReference type="GO" id="GO:0005886">
    <property type="term" value="C:plasma membrane"/>
    <property type="evidence" value="ECO:0007669"/>
    <property type="project" value="UniProtKB-SubCell"/>
</dbReference>
<evidence type="ECO:0000256" key="4">
    <source>
        <dbReference type="ARBA" id="ARBA00022679"/>
    </source>
</evidence>
<keyword evidence="8 9" id="KW-0012">Acyltransferase</keyword>
<dbReference type="EMBL" id="JAKIKP010000002">
    <property type="protein sequence ID" value="MCL1142008.1"/>
    <property type="molecule type" value="Genomic_DNA"/>
</dbReference>
<feature type="transmembrane region" description="Helical" evidence="9">
    <location>
        <begin position="135"/>
        <end position="154"/>
    </location>
</feature>
<evidence type="ECO:0000256" key="1">
    <source>
        <dbReference type="ARBA" id="ARBA00004651"/>
    </source>
</evidence>
<evidence type="ECO:0000256" key="7">
    <source>
        <dbReference type="ARBA" id="ARBA00023136"/>
    </source>
</evidence>
<dbReference type="GO" id="GO:0016410">
    <property type="term" value="F:N-acyltransferase activity"/>
    <property type="evidence" value="ECO:0007669"/>
    <property type="project" value="UniProtKB-UniRule"/>
</dbReference>
<comment type="pathway">
    <text evidence="9">Protein modification; lipoprotein biosynthesis (N-acyl transfer).</text>
</comment>
<dbReference type="GO" id="GO:0042158">
    <property type="term" value="P:lipoprotein biosynthetic process"/>
    <property type="evidence" value="ECO:0007669"/>
    <property type="project" value="UniProtKB-UniRule"/>
</dbReference>
<feature type="domain" description="CN hydrolase" evidence="10">
    <location>
        <begin position="237"/>
        <end position="491"/>
    </location>
</feature>
<dbReference type="CDD" id="cd07571">
    <property type="entry name" value="ALP_N-acyl_transferase"/>
    <property type="match status" value="1"/>
</dbReference>
<dbReference type="SUPFAM" id="SSF56317">
    <property type="entry name" value="Carbon-nitrogen hydrolase"/>
    <property type="match status" value="1"/>
</dbReference>
<dbReference type="PANTHER" id="PTHR38686">
    <property type="entry name" value="APOLIPOPROTEIN N-ACYLTRANSFERASE"/>
    <property type="match status" value="1"/>
</dbReference>
<evidence type="ECO:0000313" key="12">
    <source>
        <dbReference type="Proteomes" id="UP001139333"/>
    </source>
</evidence>
<evidence type="ECO:0000256" key="6">
    <source>
        <dbReference type="ARBA" id="ARBA00022989"/>
    </source>
</evidence>
<evidence type="ECO:0000256" key="5">
    <source>
        <dbReference type="ARBA" id="ARBA00022692"/>
    </source>
</evidence>
<keyword evidence="6 9" id="KW-1133">Transmembrane helix</keyword>